<reference evidence="1" key="2">
    <citation type="submission" date="2020-11" db="EMBL/GenBank/DDBJ databases">
        <authorList>
            <person name="McCartney M.A."/>
            <person name="Auch B."/>
            <person name="Kono T."/>
            <person name="Mallez S."/>
            <person name="Becker A."/>
            <person name="Gohl D.M."/>
            <person name="Silverstein K.A.T."/>
            <person name="Koren S."/>
            <person name="Bechman K.B."/>
            <person name="Herman A."/>
            <person name="Abrahante J.E."/>
            <person name="Garbe J."/>
        </authorList>
    </citation>
    <scope>NUCLEOTIDE SEQUENCE</scope>
    <source>
        <strain evidence="1">Duluth1</strain>
        <tissue evidence="1">Whole animal</tissue>
    </source>
</reference>
<name>A0A9D4FPT5_DREPO</name>
<sequence length="333" mass="38213">MNDIILLSDKHKPDFVITSTVPIFLGRYLYAEAGLGSRGDNASVVSPLFNTTSDQSIRFYYHIYSEDPLLTQAGLEKDSLFALDEEELLVNHLESLAQLNVLASELAVKLGKRNSDHKLSGYWYYNGLQRWDHRLKIIKPRALSSIRAAAVTQENIDNYHCELNAVLENYGLKSKPHLIYNLDETGIQPEHRPSKHRHHYHSIAIPPYYIFKGKRPNNTLMTNATAGVAYTMSDSRWVNGSGDNIEPILSMYDGHSSHWARQHHDRVFNQLLEYDIERSVVNKKEKPKKNRINKIIDDQKPSCSKDHKMKTRNVIVNQTSAVNFWKVTSPRES</sequence>
<dbReference type="Proteomes" id="UP000828390">
    <property type="component" value="Unassembled WGS sequence"/>
</dbReference>
<dbReference type="InterPro" id="IPR013320">
    <property type="entry name" value="ConA-like_dom_sf"/>
</dbReference>
<evidence type="ECO:0000313" key="2">
    <source>
        <dbReference type="Proteomes" id="UP000828390"/>
    </source>
</evidence>
<dbReference type="SUPFAM" id="SSF49899">
    <property type="entry name" value="Concanavalin A-like lectins/glucanases"/>
    <property type="match status" value="1"/>
</dbReference>
<organism evidence="1 2">
    <name type="scientific">Dreissena polymorpha</name>
    <name type="common">Zebra mussel</name>
    <name type="synonym">Mytilus polymorpha</name>
    <dbReference type="NCBI Taxonomy" id="45954"/>
    <lineage>
        <taxon>Eukaryota</taxon>
        <taxon>Metazoa</taxon>
        <taxon>Spiralia</taxon>
        <taxon>Lophotrochozoa</taxon>
        <taxon>Mollusca</taxon>
        <taxon>Bivalvia</taxon>
        <taxon>Autobranchia</taxon>
        <taxon>Heteroconchia</taxon>
        <taxon>Euheterodonta</taxon>
        <taxon>Imparidentia</taxon>
        <taxon>Neoheterodontei</taxon>
        <taxon>Myida</taxon>
        <taxon>Dreissenoidea</taxon>
        <taxon>Dreissenidae</taxon>
        <taxon>Dreissena</taxon>
    </lineage>
</organism>
<evidence type="ECO:0000313" key="1">
    <source>
        <dbReference type="EMBL" id="KAH3802287.1"/>
    </source>
</evidence>
<comment type="caution">
    <text evidence="1">The sequence shown here is derived from an EMBL/GenBank/DDBJ whole genome shotgun (WGS) entry which is preliminary data.</text>
</comment>
<reference evidence="1" key="1">
    <citation type="journal article" date="2019" name="bioRxiv">
        <title>The Genome of the Zebra Mussel, Dreissena polymorpha: A Resource for Invasive Species Research.</title>
        <authorList>
            <person name="McCartney M.A."/>
            <person name="Auch B."/>
            <person name="Kono T."/>
            <person name="Mallez S."/>
            <person name="Zhang Y."/>
            <person name="Obille A."/>
            <person name="Becker A."/>
            <person name="Abrahante J.E."/>
            <person name="Garbe J."/>
            <person name="Badalamenti J.P."/>
            <person name="Herman A."/>
            <person name="Mangelson H."/>
            <person name="Liachko I."/>
            <person name="Sullivan S."/>
            <person name="Sone E.D."/>
            <person name="Koren S."/>
            <person name="Silverstein K.A.T."/>
            <person name="Beckman K.B."/>
            <person name="Gohl D.M."/>
        </authorList>
    </citation>
    <scope>NUCLEOTIDE SEQUENCE</scope>
    <source>
        <strain evidence="1">Duluth1</strain>
        <tissue evidence="1">Whole animal</tissue>
    </source>
</reference>
<proteinExistence type="predicted"/>
<accession>A0A9D4FPT5</accession>
<dbReference type="Gene3D" id="2.60.120.200">
    <property type="match status" value="1"/>
</dbReference>
<dbReference type="EMBL" id="JAIWYP010000007">
    <property type="protein sequence ID" value="KAH3802287.1"/>
    <property type="molecule type" value="Genomic_DNA"/>
</dbReference>
<keyword evidence="2" id="KW-1185">Reference proteome</keyword>
<dbReference type="AlphaFoldDB" id="A0A9D4FPT5"/>
<protein>
    <submittedName>
        <fullName evidence="1">Uncharacterized protein</fullName>
    </submittedName>
</protein>
<gene>
    <name evidence="1" type="ORF">DPMN_155962</name>
</gene>